<gene>
    <name evidence="2" type="primary">Dgri\GH16783</name>
    <name evidence="2" type="ORF">Dgri_GH16783</name>
</gene>
<dbReference type="AlphaFoldDB" id="B4J3S9"/>
<evidence type="ECO:0000313" key="2">
    <source>
        <dbReference type="EMBL" id="EDV97310.1"/>
    </source>
</evidence>
<feature type="region of interest" description="Disordered" evidence="1">
    <location>
        <begin position="1"/>
        <end position="73"/>
    </location>
</feature>
<feature type="compositionally biased region" description="Basic and acidic residues" evidence="1">
    <location>
        <begin position="62"/>
        <end position="73"/>
    </location>
</feature>
<name>B4J3S9_DROGR</name>
<evidence type="ECO:0000256" key="1">
    <source>
        <dbReference type="SAM" id="MobiDB-lite"/>
    </source>
</evidence>
<dbReference type="InParanoid" id="B4J3S9"/>
<dbReference type="HOGENOM" id="CLU_2707361_0_0_1"/>
<proteinExistence type="predicted"/>
<reference evidence="2 3" key="1">
    <citation type="journal article" date="2007" name="Nature">
        <title>Evolution of genes and genomes on the Drosophila phylogeny.</title>
        <authorList>
            <consortium name="Drosophila 12 Genomes Consortium"/>
            <person name="Clark A.G."/>
            <person name="Eisen M.B."/>
            <person name="Smith D.R."/>
            <person name="Bergman C.M."/>
            <person name="Oliver B."/>
            <person name="Markow T.A."/>
            <person name="Kaufman T.C."/>
            <person name="Kellis M."/>
            <person name="Gelbart W."/>
            <person name="Iyer V.N."/>
            <person name="Pollard D.A."/>
            <person name="Sackton T.B."/>
            <person name="Larracuente A.M."/>
            <person name="Singh N.D."/>
            <person name="Abad J.P."/>
            <person name="Abt D.N."/>
            <person name="Adryan B."/>
            <person name="Aguade M."/>
            <person name="Akashi H."/>
            <person name="Anderson W.W."/>
            <person name="Aquadro C.F."/>
            <person name="Ardell D.H."/>
            <person name="Arguello R."/>
            <person name="Artieri C.G."/>
            <person name="Barbash D.A."/>
            <person name="Barker D."/>
            <person name="Barsanti P."/>
            <person name="Batterham P."/>
            <person name="Batzoglou S."/>
            <person name="Begun D."/>
            <person name="Bhutkar A."/>
            <person name="Blanco E."/>
            <person name="Bosak S.A."/>
            <person name="Bradley R.K."/>
            <person name="Brand A.D."/>
            <person name="Brent M.R."/>
            <person name="Brooks A.N."/>
            <person name="Brown R.H."/>
            <person name="Butlin R.K."/>
            <person name="Caggese C."/>
            <person name="Calvi B.R."/>
            <person name="Bernardo de Carvalho A."/>
            <person name="Caspi A."/>
            <person name="Castrezana S."/>
            <person name="Celniker S.E."/>
            <person name="Chang J.L."/>
            <person name="Chapple C."/>
            <person name="Chatterji S."/>
            <person name="Chinwalla A."/>
            <person name="Civetta A."/>
            <person name="Clifton S.W."/>
            <person name="Comeron J.M."/>
            <person name="Costello J.C."/>
            <person name="Coyne J.A."/>
            <person name="Daub J."/>
            <person name="David R.G."/>
            <person name="Delcher A.L."/>
            <person name="Delehaunty K."/>
            <person name="Do C.B."/>
            <person name="Ebling H."/>
            <person name="Edwards K."/>
            <person name="Eickbush T."/>
            <person name="Evans J.D."/>
            <person name="Filipski A."/>
            <person name="Findeiss S."/>
            <person name="Freyhult E."/>
            <person name="Fulton L."/>
            <person name="Fulton R."/>
            <person name="Garcia A.C."/>
            <person name="Gardiner A."/>
            <person name="Garfield D.A."/>
            <person name="Garvin B.E."/>
            <person name="Gibson G."/>
            <person name="Gilbert D."/>
            <person name="Gnerre S."/>
            <person name="Godfrey J."/>
            <person name="Good R."/>
            <person name="Gotea V."/>
            <person name="Gravely B."/>
            <person name="Greenberg A.J."/>
            <person name="Griffiths-Jones S."/>
            <person name="Gross S."/>
            <person name="Guigo R."/>
            <person name="Gustafson E.A."/>
            <person name="Haerty W."/>
            <person name="Hahn M.W."/>
            <person name="Halligan D.L."/>
            <person name="Halpern A.L."/>
            <person name="Halter G.M."/>
            <person name="Han M.V."/>
            <person name="Heger A."/>
            <person name="Hillier L."/>
            <person name="Hinrichs A.S."/>
            <person name="Holmes I."/>
            <person name="Hoskins R.A."/>
            <person name="Hubisz M.J."/>
            <person name="Hultmark D."/>
            <person name="Huntley M.A."/>
            <person name="Jaffe D.B."/>
            <person name="Jagadeeshan S."/>
            <person name="Jeck W.R."/>
            <person name="Johnson J."/>
            <person name="Jones C.D."/>
            <person name="Jordan W.C."/>
            <person name="Karpen G.H."/>
            <person name="Kataoka E."/>
            <person name="Keightley P.D."/>
            <person name="Kheradpour P."/>
            <person name="Kirkness E.F."/>
            <person name="Koerich L.B."/>
            <person name="Kristiansen K."/>
            <person name="Kudrna D."/>
            <person name="Kulathinal R.J."/>
            <person name="Kumar S."/>
            <person name="Kwok R."/>
            <person name="Lander E."/>
            <person name="Langley C.H."/>
            <person name="Lapoint R."/>
            <person name="Lazzaro B.P."/>
            <person name="Lee S.J."/>
            <person name="Levesque L."/>
            <person name="Li R."/>
            <person name="Lin C.F."/>
            <person name="Lin M.F."/>
            <person name="Lindblad-Toh K."/>
            <person name="Llopart A."/>
            <person name="Long M."/>
            <person name="Low L."/>
            <person name="Lozovsky E."/>
            <person name="Lu J."/>
            <person name="Luo M."/>
            <person name="Machado C.A."/>
            <person name="Makalowski W."/>
            <person name="Marzo M."/>
            <person name="Matsuda M."/>
            <person name="Matzkin L."/>
            <person name="McAllister B."/>
            <person name="McBride C.S."/>
            <person name="McKernan B."/>
            <person name="McKernan K."/>
            <person name="Mendez-Lago M."/>
            <person name="Minx P."/>
            <person name="Mollenhauer M.U."/>
            <person name="Montooth K."/>
            <person name="Mount S.M."/>
            <person name="Mu X."/>
            <person name="Myers E."/>
            <person name="Negre B."/>
            <person name="Newfeld S."/>
            <person name="Nielsen R."/>
            <person name="Noor M.A."/>
            <person name="O'Grady P."/>
            <person name="Pachter L."/>
            <person name="Papaceit M."/>
            <person name="Parisi M.J."/>
            <person name="Parisi M."/>
            <person name="Parts L."/>
            <person name="Pedersen J.S."/>
            <person name="Pesole G."/>
            <person name="Phillippy A.M."/>
            <person name="Ponting C.P."/>
            <person name="Pop M."/>
            <person name="Porcelli D."/>
            <person name="Powell J.R."/>
            <person name="Prohaska S."/>
            <person name="Pruitt K."/>
            <person name="Puig M."/>
            <person name="Quesneville H."/>
            <person name="Ram K.R."/>
            <person name="Rand D."/>
            <person name="Rasmussen M.D."/>
            <person name="Reed L.K."/>
            <person name="Reenan R."/>
            <person name="Reily A."/>
            <person name="Remington K.A."/>
            <person name="Rieger T.T."/>
            <person name="Ritchie M.G."/>
            <person name="Robin C."/>
            <person name="Rogers Y.H."/>
            <person name="Rohde C."/>
            <person name="Rozas J."/>
            <person name="Rubenfield M.J."/>
            <person name="Ruiz A."/>
            <person name="Russo S."/>
            <person name="Salzberg S.L."/>
            <person name="Sanchez-Gracia A."/>
            <person name="Saranga D.J."/>
            <person name="Sato H."/>
            <person name="Schaeffer S.W."/>
            <person name="Schatz M.C."/>
            <person name="Schlenke T."/>
            <person name="Schwartz R."/>
            <person name="Segarra C."/>
            <person name="Singh R.S."/>
            <person name="Sirot L."/>
            <person name="Sirota M."/>
            <person name="Sisneros N.B."/>
            <person name="Smith C.D."/>
            <person name="Smith T.F."/>
            <person name="Spieth J."/>
            <person name="Stage D.E."/>
            <person name="Stark A."/>
            <person name="Stephan W."/>
            <person name="Strausberg R.L."/>
            <person name="Strempel S."/>
            <person name="Sturgill D."/>
            <person name="Sutton G."/>
            <person name="Sutton G.G."/>
            <person name="Tao W."/>
            <person name="Teichmann S."/>
            <person name="Tobari Y.N."/>
            <person name="Tomimura Y."/>
            <person name="Tsolas J.M."/>
            <person name="Valente V.L."/>
            <person name="Venter E."/>
            <person name="Venter J.C."/>
            <person name="Vicario S."/>
            <person name="Vieira F.G."/>
            <person name="Vilella A.J."/>
            <person name="Villasante A."/>
            <person name="Walenz B."/>
            <person name="Wang J."/>
            <person name="Wasserman M."/>
            <person name="Watts T."/>
            <person name="Wilson D."/>
            <person name="Wilson R.K."/>
            <person name="Wing R.A."/>
            <person name="Wolfner M.F."/>
            <person name="Wong A."/>
            <person name="Wong G.K."/>
            <person name="Wu C.I."/>
            <person name="Wu G."/>
            <person name="Yamamoto D."/>
            <person name="Yang H.P."/>
            <person name="Yang S.P."/>
            <person name="Yorke J.A."/>
            <person name="Yoshida K."/>
            <person name="Zdobnov E."/>
            <person name="Zhang P."/>
            <person name="Zhang Y."/>
            <person name="Zimin A.V."/>
            <person name="Baldwin J."/>
            <person name="Abdouelleil A."/>
            <person name="Abdulkadir J."/>
            <person name="Abebe A."/>
            <person name="Abera B."/>
            <person name="Abreu J."/>
            <person name="Acer S.C."/>
            <person name="Aftuck L."/>
            <person name="Alexander A."/>
            <person name="An P."/>
            <person name="Anderson E."/>
            <person name="Anderson S."/>
            <person name="Arachi H."/>
            <person name="Azer M."/>
            <person name="Bachantsang P."/>
            <person name="Barry A."/>
            <person name="Bayul T."/>
            <person name="Berlin A."/>
            <person name="Bessette D."/>
            <person name="Bloom T."/>
            <person name="Blye J."/>
            <person name="Boguslavskiy L."/>
            <person name="Bonnet C."/>
            <person name="Boukhgalter B."/>
            <person name="Bourzgui I."/>
            <person name="Brown A."/>
            <person name="Cahill P."/>
            <person name="Channer S."/>
            <person name="Cheshatsang Y."/>
            <person name="Chuda L."/>
            <person name="Citroen M."/>
            <person name="Collymore A."/>
            <person name="Cooke P."/>
            <person name="Costello M."/>
            <person name="D'Aco K."/>
            <person name="Daza R."/>
            <person name="De Haan G."/>
            <person name="DeGray S."/>
            <person name="DeMaso C."/>
            <person name="Dhargay N."/>
            <person name="Dooley K."/>
            <person name="Dooley E."/>
            <person name="Doricent M."/>
            <person name="Dorje P."/>
            <person name="Dorjee K."/>
            <person name="Dupes A."/>
            <person name="Elong R."/>
            <person name="Falk J."/>
            <person name="Farina A."/>
            <person name="Faro S."/>
            <person name="Ferguson D."/>
            <person name="Fisher S."/>
            <person name="Foley C.D."/>
            <person name="Franke A."/>
            <person name="Friedrich D."/>
            <person name="Gadbois L."/>
            <person name="Gearin G."/>
            <person name="Gearin C.R."/>
            <person name="Giannoukos G."/>
            <person name="Goode T."/>
            <person name="Graham J."/>
            <person name="Grandbois E."/>
            <person name="Grewal S."/>
            <person name="Gyaltsen K."/>
            <person name="Hafez N."/>
            <person name="Hagos B."/>
            <person name="Hall J."/>
            <person name="Henson C."/>
            <person name="Hollinger A."/>
            <person name="Honan T."/>
            <person name="Huard M.D."/>
            <person name="Hughes L."/>
            <person name="Hurhula B."/>
            <person name="Husby M.E."/>
            <person name="Kamat A."/>
            <person name="Kanga B."/>
            <person name="Kashin S."/>
            <person name="Khazanovich D."/>
            <person name="Kisner P."/>
            <person name="Lance K."/>
            <person name="Lara M."/>
            <person name="Lee W."/>
            <person name="Lennon N."/>
            <person name="Letendre F."/>
            <person name="LeVine R."/>
            <person name="Lipovsky A."/>
            <person name="Liu X."/>
            <person name="Liu J."/>
            <person name="Liu S."/>
            <person name="Lokyitsang T."/>
            <person name="Lokyitsang Y."/>
            <person name="Lubonja R."/>
            <person name="Lui A."/>
            <person name="MacDonald P."/>
            <person name="Magnisalis V."/>
            <person name="Maru K."/>
            <person name="Matthews C."/>
            <person name="McCusker W."/>
            <person name="McDonough S."/>
            <person name="Mehta T."/>
            <person name="Meldrim J."/>
            <person name="Meneus L."/>
            <person name="Mihai O."/>
            <person name="Mihalev A."/>
            <person name="Mihova T."/>
            <person name="Mittelman R."/>
            <person name="Mlenga V."/>
            <person name="Montmayeur A."/>
            <person name="Mulrain L."/>
            <person name="Navidi A."/>
            <person name="Naylor J."/>
            <person name="Negash T."/>
            <person name="Nguyen T."/>
            <person name="Nguyen N."/>
            <person name="Nicol R."/>
            <person name="Norbu C."/>
            <person name="Norbu N."/>
            <person name="Novod N."/>
            <person name="O'Neill B."/>
            <person name="Osman S."/>
            <person name="Markiewicz E."/>
            <person name="Oyono O.L."/>
            <person name="Patti C."/>
            <person name="Phunkhang P."/>
            <person name="Pierre F."/>
            <person name="Priest M."/>
            <person name="Raghuraman S."/>
            <person name="Rege F."/>
            <person name="Reyes R."/>
            <person name="Rise C."/>
            <person name="Rogov P."/>
            <person name="Ross K."/>
            <person name="Ryan E."/>
            <person name="Settipalli S."/>
            <person name="Shea T."/>
            <person name="Sherpa N."/>
            <person name="Shi L."/>
            <person name="Shih D."/>
            <person name="Sparrow T."/>
            <person name="Spaulding J."/>
            <person name="Stalker J."/>
            <person name="Stange-Thomann N."/>
            <person name="Stavropoulos S."/>
            <person name="Stone C."/>
            <person name="Strader C."/>
            <person name="Tesfaye S."/>
            <person name="Thomson T."/>
            <person name="Thoulutsang Y."/>
            <person name="Thoulutsang D."/>
            <person name="Topham K."/>
            <person name="Topping I."/>
            <person name="Tsamla T."/>
            <person name="Vassiliev H."/>
            <person name="Vo A."/>
            <person name="Wangchuk T."/>
            <person name="Wangdi T."/>
            <person name="Weiand M."/>
            <person name="Wilkinson J."/>
            <person name="Wilson A."/>
            <person name="Yadav S."/>
            <person name="Young G."/>
            <person name="Yu Q."/>
            <person name="Zembek L."/>
            <person name="Zhong D."/>
            <person name="Zimmer A."/>
            <person name="Zwirko Z."/>
            <person name="Jaffe D.B."/>
            <person name="Alvarez P."/>
            <person name="Brockman W."/>
            <person name="Butler J."/>
            <person name="Chin C."/>
            <person name="Gnerre S."/>
            <person name="Grabherr M."/>
            <person name="Kleber M."/>
            <person name="Mauceli E."/>
            <person name="MacCallum I."/>
        </authorList>
    </citation>
    <scope>NUCLEOTIDE SEQUENCE [LARGE SCALE GENOMIC DNA]</scope>
    <source>
        <strain evidence="3">Tucson 15287-2541.00</strain>
    </source>
</reference>
<sequence>MKGCDRLATDDKQQRIQTQPGGRRRTAGEQSWLKCCQVQEQEQHQEEKEEDDEDEDEDKDENEDHYHEQDLSQ</sequence>
<feature type="compositionally biased region" description="Acidic residues" evidence="1">
    <location>
        <begin position="48"/>
        <end position="61"/>
    </location>
</feature>
<organism evidence="3">
    <name type="scientific">Drosophila grimshawi</name>
    <name type="common">Hawaiian fruit fly</name>
    <name type="synonym">Idiomyia grimshawi</name>
    <dbReference type="NCBI Taxonomy" id="7222"/>
    <lineage>
        <taxon>Eukaryota</taxon>
        <taxon>Metazoa</taxon>
        <taxon>Ecdysozoa</taxon>
        <taxon>Arthropoda</taxon>
        <taxon>Hexapoda</taxon>
        <taxon>Insecta</taxon>
        <taxon>Pterygota</taxon>
        <taxon>Neoptera</taxon>
        <taxon>Endopterygota</taxon>
        <taxon>Diptera</taxon>
        <taxon>Brachycera</taxon>
        <taxon>Muscomorpha</taxon>
        <taxon>Ephydroidea</taxon>
        <taxon>Drosophilidae</taxon>
        <taxon>Drosophila</taxon>
        <taxon>Hawaiian Drosophila</taxon>
    </lineage>
</organism>
<accession>B4J3S9</accession>
<dbReference type="EMBL" id="CH916366">
    <property type="protein sequence ID" value="EDV97310.1"/>
    <property type="molecule type" value="Genomic_DNA"/>
</dbReference>
<feature type="compositionally biased region" description="Basic and acidic residues" evidence="1">
    <location>
        <begin position="1"/>
        <end position="14"/>
    </location>
</feature>
<keyword evidence="3" id="KW-1185">Reference proteome</keyword>
<evidence type="ECO:0000313" key="3">
    <source>
        <dbReference type="Proteomes" id="UP000001070"/>
    </source>
</evidence>
<dbReference type="Proteomes" id="UP000001070">
    <property type="component" value="Unassembled WGS sequence"/>
</dbReference>
<protein>
    <submittedName>
        <fullName evidence="2">GH16783</fullName>
    </submittedName>
</protein>